<proteinExistence type="predicted"/>
<reference evidence="1 2" key="1">
    <citation type="journal article" date="2019" name="Nat. Microbiol.">
        <title>Wide diversity of methane and short-chain alkane metabolisms in uncultured archaea.</title>
        <authorList>
            <person name="Borrel G."/>
            <person name="Adam P.S."/>
            <person name="McKay L.J."/>
            <person name="Chen L.X."/>
            <person name="Sierra-Garcia I.N."/>
            <person name="Sieber C.M."/>
            <person name="Letourneur Q."/>
            <person name="Ghozlane A."/>
            <person name="Andersen G.L."/>
            <person name="Li W.J."/>
            <person name="Hallam S.J."/>
            <person name="Muyzer G."/>
            <person name="de Oliveira V.M."/>
            <person name="Inskeep W.P."/>
            <person name="Banfield J.F."/>
            <person name="Gribaldo S."/>
        </authorList>
    </citation>
    <scope>NUCLEOTIDE SEQUENCE [LARGE SCALE GENOMIC DNA]</scope>
    <source>
        <strain evidence="1">NM1b</strain>
    </source>
</reference>
<dbReference type="AlphaFoldDB" id="A0A520KWC2"/>
<name>A0A520KWC2_9EURY</name>
<protein>
    <recommendedName>
        <fullName evidence="3">Rubredoxin-like domain-containing protein</fullName>
    </recommendedName>
</protein>
<evidence type="ECO:0008006" key="3">
    <source>
        <dbReference type="Google" id="ProtNLM"/>
    </source>
</evidence>
<organism evidence="1 2">
    <name type="scientific">Candidatus Methanolliviera hydrocarbonicum</name>
    <dbReference type="NCBI Taxonomy" id="2491085"/>
    <lineage>
        <taxon>Archaea</taxon>
        <taxon>Methanobacteriati</taxon>
        <taxon>Methanobacteriota</taxon>
        <taxon>Candidatus Methanoliparia</taxon>
        <taxon>Candidatus Methanoliparales</taxon>
        <taxon>Candidatus Methanollivieraceae</taxon>
        <taxon>Candidatus Methanolliviera</taxon>
    </lineage>
</organism>
<accession>A0A520KWC2</accession>
<evidence type="ECO:0000313" key="2">
    <source>
        <dbReference type="Proteomes" id="UP000320766"/>
    </source>
</evidence>
<evidence type="ECO:0000313" key="1">
    <source>
        <dbReference type="EMBL" id="RZN68886.1"/>
    </source>
</evidence>
<dbReference type="Proteomes" id="UP000320766">
    <property type="component" value="Unassembled WGS sequence"/>
</dbReference>
<gene>
    <name evidence="1" type="ORF">EF807_05210</name>
</gene>
<dbReference type="EMBL" id="RXIL01000092">
    <property type="protein sequence ID" value="RZN68886.1"/>
    <property type="molecule type" value="Genomic_DNA"/>
</dbReference>
<comment type="caution">
    <text evidence="1">The sequence shown here is derived from an EMBL/GenBank/DDBJ whole genome shotgun (WGS) entry which is preliminary data.</text>
</comment>
<sequence length="74" mass="8325">MLECTACGWTGDEKDAVMVPTCPECTTGHLKMFRLIKKRDGTVECPKCTWKGKLEDATMEPECPKCGNPYLRKI</sequence>